<name>K2AVZ9_9BACT</name>
<protein>
    <submittedName>
        <fullName evidence="1">Uncharacterized protein</fullName>
    </submittedName>
</protein>
<dbReference type="EMBL" id="AMFJ01021664">
    <property type="protein sequence ID" value="EKD65866.1"/>
    <property type="molecule type" value="Genomic_DNA"/>
</dbReference>
<proteinExistence type="predicted"/>
<comment type="caution">
    <text evidence="1">The sequence shown here is derived from an EMBL/GenBank/DDBJ whole genome shotgun (WGS) entry which is preliminary data.</text>
</comment>
<evidence type="ECO:0000313" key="1">
    <source>
        <dbReference type="EMBL" id="EKD65866.1"/>
    </source>
</evidence>
<gene>
    <name evidence="1" type="ORF">ACD_49C00078G0005</name>
</gene>
<dbReference type="AlphaFoldDB" id="K2AVZ9"/>
<reference evidence="1" key="1">
    <citation type="journal article" date="2012" name="Science">
        <title>Fermentation, hydrogen, and sulfur metabolism in multiple uncultivated bacterial phyla.</title>
        <authorList>
            <person name="Wrighton K.C."/>
            <person name="Thomas B.C."/>
            <person name="Sharon I."/>
            <person name="Miller C.S."/>
            <person name="Castelle C.J."/>
            <person name="VerBerkmoes N.C."/>
            <person name="Wilkins M.J."/>
            <person name="Hettich R.L."/>
            <person name="Lipton M.S."/>
            <person name="Williams K.H."/>
            <person name="Long P.E."/>
            <person name="Banfield J.F."/>
        </authorList>
    </citation>
    <scope>NUCLEOTIDE SEQUENCE [LARGE SCALE GENOMIC DNA]</scope>
</reference>
<organism evidence="1">
    <name type="scientific">uncultured bacterium</name>
    <name type="common">gcode 4</name>
    <dbReference type="NCBI Taxonomy" id="1234023"/>
    <lineage>
        <taxon>Bacteria</taxon>
        <taxon>environmental samples</taxon>
    </lineage>
</organism>
<sequence>MATISLEIPKKLDKISREVLIENLRSILEEYSEFDMHLLSKYILTKDLPNSRFVNL</sequence>
<accession>K2AVZ9</accession>